<feature type="transmembrane region" description="Helical" evidence="1">
    <location>
        <begin position="12"/>
        <end position="42"/>
    </location>
</feature>
<proteinExistence type="predicted"/>
<dbReference type="Pfam" id="PF09964">
    <property type="entry name" value="DUF2198"/>
    <property type="match status" value="1"/>
</dbReference>
<evidence type="ECO:0000313" key="3">
    <source>
        <dbReference type="Proteomes" id="UP001595752"/>
    </source>
</evidence>
<keyword evidence="3" id="KW-1185">Reference proteome</keyword>
<keyword evidence="1" id="KW-0472">Membrane</keyword>
<comment type="caution">
    <text evidence="2">The sequence shown here is derived from an EMBL/GenBank/DDBJ whole genome shotgun (WGS) entry which is preliminary data.</text>
</comment>
<reference evidence="3" key="1">
    <citation type="journal article" date="2019" name="Int. J. Syst. Evol. Microbiol.">
        <title>The Global Catalogue of Microorganisms (GCM) 10K type strain sequencing project: providing services to taxonomists for standard genome sequencing and annotation.</title>
        <authorList>
            <consortium name="The Broad Institute Genomics Platform"/>
            <consortium name="The Broad Institute Genome Sequencing Center for Infectious Disease"/>
            <person name="Wu L."/>
            <person name="Ma J."/>
        </authorList>
    </citation>
    <scope>NUCLEOTIDE SEQUENCE [LARGE SCALE GENOMIC DNA]</scope>
    <source>
        <strain evidence="3">CCUG 61889</strain>
    </source>
</reference>
<keyword evidence="1" id="KW-0812">Transmembrane</keyword>
<gene>
    <name evidence="2" type="ORF">ACFOU2_24965</name>
</gene>
<evidence type="ECO:0000256" key="1">
    <source>
        <dbReference type="SAM" id="Phobius"/>
    </source>
</evidence>
<sequence length="77" mass="8444">MVVKIISGIIVPFLLIIFFTRVTYSVVVGTLLTVVLLVLSVYKGYADYPVVIAVEIASVIIGVIYARKMLDGLREKA</sequence>
<dbReference type="EMBL" id="JBHRZT010000073">
    <property type="protein sequence ID" value="MFC3886568.1"/>
    <property type="molecule type" value="Genomic_DNA"/>
</dbReference>
<accession>A0ABV8B8S7</accession>
<feature type="transmembrane region" description="Helical" evidence="1">
    <location>
        <begin position="48"/>
        <end position="66"/>
    </location>
</feature>
<dbReference type="InterPro" id="IPR019242">
    <property type="entry name" value="DUF2198"/>
</dbReference>
<keyword evidence="1" id="KW-1133">Transmembrane helix</keyword>
<dbReference type="RefSeq" id="WP_377918987.1">
    <property type="nucleotide sequence ID" value="NZ_JBHRZT010000073.1"/>
</dbReference>
<dbReference type="Proteomes" id="UP001595752">
    <property type="component" value="Unassembled WGS sequence"/>
</dbReference>
<name>A0ABV8B8S7_9BACI</name>
<protein>
    <submittedName>
        <fullName evidence="2">DUF2198 family protein</fullName>
    </submittedName>
</protein>
<evidence type="ECO:0000313" key="2">
    <source>
        <dbReference type="EMBL" id="MFC3886568.1"/>
    </source>
</evidence>
<organism evidence="2 3">
    <name type="scientific">Bacillus songklensis</name>
    <dbReference type="NCBI Taxonomy" id="1069116"/>
    <lineage>
        <taxon>Bacteria</taxon>
        <taxon>Bacillati</taxon>
        <taxon>Bacillota</taxon>
        <taxon>Bacilli</taxon>
        <taxon>Bacillales</taxon>
        <taxon>Bacillaceae</taxon>
        <taxon>Bacillus</taxon>
    </lineage>
</organism>